<dbReference type="Gene3D" id="3.40.50.2000">
    <property type="entry name" value="Glycogen Phosphorylase B"/>
    <property type="match status" value="2"/>
</dbReference>
<dbReference type="PANTHER" id="PTHR10788">
    <property type="entry name" value="TREHALOSE-6-PHOSPHATE SYNTHASE"/>
    <property type="match status" value="1"/>
</dbReference>
<dbReference type="Pfam" id="PF00982">
    <property type="entry name" value="Glyco_transf_20"/>
    <property type="match status" value="1"/>
</dbReference>
<comment type="similarity">
    <text evidence="1">In the C-terminal section; belongs to the trehalose phosphatase family.</text>
</comment>
<dbReference type="AlphaFoldDB" id="A0A444WAN8"/>
<proteinExistence type="inferred from homology"/>
<dbReference type="GO" id="GO:0005829">
    <property type="term" value="C:cytosol"/>
    <property type="evidence" value="ECO:0007669"/>
    <property type="project" value="TreeGrafter"/>
</dbReference>
<keyword evidence="4" id="KW-1185">Reference proteome</keyword>
<dbReference type="SUPFAM" id="SSF53756">
    <property type="entry name" value="UDP-Glycosyltransferase/glycogen phosphorylase"/>
    <property type="match status" value="1"/>
</dbReference>
<dbReference type="Proteomes" id="UP000289775">
    <property type="component" value="Unassembled WGS sequence"/>
</dbReference>
<reference evidence="3 4" key="1">
    <citation type="submission" date="2014-12" db="EMBL/GenBank/DDBJ databases">
        <title>Genome sequence of Flavobacterium beibuense RSKm HC5.</title>
        <authorList>
            <person name="Kim J.F."/>
            <person name="Song J.Y."/>
            <person name="Kwak M.-J."/>
            <person name="Lee S.-W."/>
        </authorList>
    </citation>
    <scope>NUCLEOTIDE SEQUENCE [LARGE SCALE GENOMIC DNA]</scope>
    <source>
        <strain evidence="3 4">RSKm HC5</strain>
    </source>
</reference>
<dbReference type="NCBIfam" id="TIGR01484">
    <property type="entry name" value="HAD-SF-IIB"/>
    <property type="match status" value="1"/>
</dbReference>
<evidence type="ECO:0000256" key="2">
    <source>
        <dbReference type="ARBA" id="ARBA00008799"/>
    </source>
</evidence>
<gene>
    <name evidence="3" type="ORF">NU09_1977</name>
</gene>
<dbReference type="GO" id="GO:0005992">
    <property type="term" value="P:trehalose biosynthetic process"/>
    <property type="evidence" value="ECO:0007669"/>
    <property type="project" value="InterPro"/>
</dbReference>
<protein>
    <submittedName>
        <fullName evidence="3">Alpha,alpha-trehalose-phosphate synthase (UDP-forming)</fullName>
    </submittedName>
</protein>
<dbReference type="NCBIfam" id="NF011071">
    <property type="entry name" value="PRK14501.1"/>
    <property type="match status" value="1"/>
</dbReference>
<dbReference type="InterPro" id="IPR006379">
    <property type="entry name" value="HAD-SF_hydro_IIB"/>
</dbReference>
<dbReference type="PANTHER" id="PTHR10788:SF106">
    <property type="entry name" value="BCDNA.GH08860"/>
    <property type="match status" value="1"/>
</dbReference>
<evidence type="ECO:0000313" key="4">
    <source>
        <dbReference type="Proteomes" id="UP000289775"/>
    </source>
</evidence>
<dbReference type="CDD" id="cd03788">
    <property type="entry name" value="GT20_TPS"/>
    <property type="match status" value="1"/>
</dbReference>
<dbReference type="SUPFAM" id="SSF56784">
    <property type="entry name" value="HAD-like"/>
    <property type="match status" value="1"/>
</dbReference>
<dbReference type="InterPro" id="IPR003337">
    <property type="entry name" value="Trehalose_PPase"/>
</dbReference>
<dbReference type="InterPro" id="IPR036412">
    <property type="entry name" value="HAD-like_sf"/>
</dbReference>
<comment type="similarity">
    <text evidence="2">Belongs to the glycosyltransferase 20 family.</text>
</comment>
<dbReference type="NCBIfam" id="TIGR00685">
    <property type="entry name" value="T6PP"/>
    <property type="match status" value="1"/>
</dbReference>
<dbReference type="Gene3D" id="3.30.70.1020">
    <property type="entry name" value="Trehalose-6-phosphate phosphatase related protein, domain 2"/>
    <property type="match status" value="1"/>
</dbReference>
<dbReference type="InterPro" id="IPR001830">
    <property type="entry name" value="Glyco_trans_20"/>
</dbReference>
<dbReference type="Pfam" id="PF02358">
    <property type="entry name" value="Trehalose_PPase"/>
    <property type="match status" value="1"/>
</dbReference>
<dbReference type="InterPro" id="IPR023214">
    <property type="entry name" value="HAD_sf"/>
</dbReference>
<dbReference type="GO" id="GO:0004805">
    <property type="term" value="F:trehalose-phosphatase activity"/>
    <property type="evidence" value="ECO:0007669"/>
    <property type="project" value="TreeGrafter"/>
</dbReference>
<dbReference type="EMBL" id="JUIW01000006">
    <property type="protein sequence ID" value="RYJ42878.1"/>
    <property type="molecule type" value="Genomic_DNA"/>
</dbReference>
<organism evidence="3 4">
    <name type="scientific">Flavobacterium beibuense</name>
    <dbReference type="NCBI Taxonomy" id="657326"/>
    <lineage>
        <taxon>Bacteria</taxon>
        <taxon>Pseudomonadati</taxon>
        <taxon>Bacteroidota</taxon>
        <taxon>Flavobacteriia</taxon>
        <taxon>Flavobacteriales</taxon>
        <taxon>Flavobacteriaceae</taxon>
        <taxon>Flavobacterium</taxon>
    </lineage>
</organism>
<accession>A0A444WAN8</accession>
<dbReference type="CDD" id="cd01627">
    <property type="entry name" value="HAD_TPP"/>
    <property type="match status" value="1"/>
</dbReference>
<sequence length="747" mass="86832">MDESPAWQDFTSIRQNASYIMKIITVSYRLPVSIKRQKENVKITQSAGGLATAILSYSEKSKKNLTWVGVADFDKELWDNNKNNYESNFDIEPVYLEKRLNRNFYNIFSNSVLWSLFHYFPSYIEYNHEGFEAYKAANEIVAEKVNSIYEPGDIVWIHDYHFMGLAKIIREKHPDAKIGYFLHIPFPNFEIFRVLPNKVRRYLLEGVLGSNLVGFHTWDNAIHFTECVEKMLGHSHKNFIFSQDTHRTRVGSFPISIDFDKFNNAYDKPEVIKLREEIKHLYEDKKIIFSVDRLDYTKGITNRLNAFENFLINYPQWREKVVFLLVIVPSREEIRKYGERKKMIELNIARINGTLGNYKWSPVVYQYQSVDFDKLIALYTSADAALISPVRDGMNLVAKEYIAARKDLRGALILSVMAGAAKELQESLTINPFDDEQIALKLNYALTMSEEEQERRIERMQRYLKKHDVFRWATDFLNETEEIHSRDTKPVALADKTKETVLEKFDKAKKRLILLDFDGTLVNLQPKPEMAVPDDKLIKLLNTLASDEKNDVWIISGRNHEFLEEWLGELPIGLVAEHGGYIKRDKWESVINGTPEWKGRVIEIMHDYVDTNAESFVEIKEFGVAWHYRNVEQRQGFLASRELLSLLKNQLYNMPTQIIDGNKVIEVKHFLAHKGTTCKNNILNPDYDFVLSFGDDKTDEDLFEMLTGTNEHTVKVGPGNTAAKYRVQSVEEVLSFLGELTHCNVMK</sequence>
<dbReference type="Gene3D" id="3.40.50.1000">
    <property type="entry name" value="HAD superfamily/HAD-like"/>
    <property type="match status" value="1"/>
</dbReference>
<comment type="caution">
    <text evidence="3">The sequence shown here is derived from an EMBL/GenBank/DDBJ whole genome shotgun (WGS) entry which is preliminary data.</text>
</comment>
<evidence type="ECO:0000313" key="3">
    <source>
        <dbReference type="EMBL" id="RYJ42878.1"/>
    </source>
</evidence>
<name>A0A444WAN8_9FLAO</name>
<evidence type="ECO:0000256" key="1">
    <source>
        <dbReference type="ARBA" id="ARBA00006330"/>
    </source>
</evidence>
<dbReference type="GO" id="GO:0003825">
    <property type="term" value="F:alpha,alpha-trehalose-phosphate synthase (UDP-forming) activity"/>
    <property type="evidence" value="ECO:0007669"/>
    <property type="project" value="TreeGrafter"/>
</dbReference>